<dbReference type="PANTHER" id="PTHR30590">
    <property type="entry name" value="INNER MEMBRANE PROTEIN"/>
    <property type="match status" value="1"/>
</dbReference>
<reference evidence="4" key="1">
    <citation type="journal article" date="2019" name="Int. J. Syst. Evol. Microbiol.">
        <title>The Global Catalogue of Microorganisms (GCM) 10K type strain sequencing project: providing services to taxonomists for standard genome sequencing and annotation.</title>
        <authorList>
            <consortium name="The Broad Institute Genomics Platform"/>
            <consortium name="The Broad Institute Genome Sequencing Center for Infectious Disease"/>
            <person name="Wu L."/>
            <person name="Ma J."/>
        </authorList>
    </citation>
    <scope>NUCLEOTIDE SEQUENCE [LARGE SCALE GENOMIC DNA]</scope>
    <source>
        <strain evidence="4">NBRC 106396</strain>
    </source>
</reference>
<dbReference type="InterPro" id="IPR007349">
    <property type="entry name" value="DUF418"/>
</dbReference>
<dbReference type="RefSeq" id="WP_379744840.1">
    <property type="nucleotide sequence ID" value="NZ_JBHTCP010000002.1"/>
</dbReference>
<dbReference type="Pfam" id="PF04235">
    <property type="entry name" value="DUF418"/>
    <property type="match status" value="1"/>
</dbReference>
<organism evidence="3 4">
    <name type="scientific">Fictibacillus iocasae</name>
    <dbReference type="NCBI Taxonomy" id="2715437"/>
    <lineage>
        <taxon>Bacteria</taxon>
        <taxon>Bacillati</taxon>
        <taxon>Bacillota</taxon>
        <taxon>Bacilli</taxon>
        <taxon>Bacillales</taxon>
        <taxon>Fictibacillaceae</taxon>
        <taxon>Fictibacillus</taxon>
    </lineage>
</organism>
<proteinExistence type="predicted"/>
<evidence type="ECO:0000256" key="1">
    <source>
        <dbReference type="SAM" id="Phobius"/>
    </source>
</evidence>
<comment type="caution">
    <text evidence="3">The sequence shown here is derived from an EMBL/GenBank/DDBJ whole genome shotgun (WGS) entry which is preliminary data.</text>
</comment>
<feature type="transmembrane region" description="Helical" evidence="1">
    <location>
        <begin position="324"/>
        <end position="346"/>
    </location>
</feature>
<dbReference type="InterPro" id="IPR052529">
    <property type="entry name" value="Bact_Transport_Assoc"/>
</dbReference>
<accession>A0ABW2NLE8</accession>
<feature type="transmembrane region" description="Helical" evidence="1">
    <location>
        <begin position="281"/>
        <end position="304"/>
    </location>
</feature>
<gene>
    <name evidence="3" type="ORF">ACFQPF_00420</name>
</gene>
<feature type="transmembrane region" description="Helical" evidence="1">
    <location>
        <begin position="21"/>
        <end position="43"/>
    </location>
</feature>
<feature type="transmembrane region" description="Helical" evidence="1">
    <location>
        <begin position="95"/>
        <end position="116"/>
    </location>
</feature>
<feature type="transmembrane region" description="Helical" evidence="1">
    <location>
        <begin position="213"/>
        <end position="235"/>
    </location>
</feature>
<dbReference type="PANTHER" id="PTHR30590:SF2">
    <property type="entry name" value="INNER MEMBRANE PROTEIN"/>
    <property type="match status" value="1"/>
</dbReference>
<protein>
    <submittedName>
        <fullName evidence="3">DUF418 domain-containing protein</fullName>
    </submittedName>
</protein>
<keyword evidence="1" id="KW-1133">Transmembrane helix</keyword>
<feature type="domain" description="DUF418" evidence="2">
    <location>
        <begin position="242"/>
        <end position="392"/>
    </location>
</feature>
<feature type="transmembrane region" description="Helical" evidence="1">
    <location>
        <begin position="122"/>
        <end position="137"/>
    </location>
</feature>
<keyword evidence="4" id="KW-1185">Reference proteome</keyword>
<feature type="transmembrane region" description="Helical" evidence="1">
    <location>
        <begin position="63"/>
        <end position="83"/>
    </location>
</feature>
<dbReference type="EMBL" id="JBHTCP010000002">
    <property type="protein sequence ID" value="MFC7370139.1"/>
    <property type="molecule type" value="Genomic_DNA"/>
</dbReference>
<dbReference type="Proteomes" id="UP001596549">
    <property type="component" value="Unassembled WGS sequence"/>
</dbReference>
<keyword evidence="1" id="KW-0812">Transmembrane</keyword>
<feature type="transmembrane region" description="Helical" evidence="1">
    <location>
        <begin position="144"/>
        <end position="166"/>
    </location>
</feature>
<evidence type="ECO:0000313" key="3">
    <source>
        <dbReference type="EMBL" id="MFC7370139.1"/>
    </source>
</evidence>
<keyword evidence="1" id="KW-0472">Membrane</keyword>
<name>A0ABW2NLE8_9BACL</name>
<sequence>MEVNPVGEKERIRVLDVMRGSALLGILLVNMKSFSGPDSYIMFLSYEYWNESYNVAANVFLDFFVQGNFITMFSFLFGFGMIIMKERVSLKKSKFLPFFIKRQFVLLLFGAIHVIFFWHGDILINYAVIGLAALLFIRLSPKTLFVTGLVILTLYAALMTSATALYHATGEPLKVQQKEDEKNATIIQEQIIVYSAGSFAEVMKERLSEWKDLNAFIFMSVISLIPMFLFGMHAAKKREGYTRSKLWQIWWIALFLGAGSKALPVLFYSEKGESGAYDISWIWGYSFGGAWMSIFYLACIALLYQTDKGKRWLGVFEAPGRMAFTIYLMQSVICTAIFYSYGLGLYGSTGPLFGAFLAMLIYSAQLLFARWWLLRFTMGPLEWIWRTLTYGKKIKLKREMTITP</sequence>
<evidence type="ECO:0000259" key="2">
    <source>
        <dbReference type="Pfam" id="PF04235"/>
    </source>
</evidence>
<feature type="transmembrane region" description="Helical" evidence="1">
    <location>
        <begin position="352"/>
        <end position="373"/>
    </location>
</feature>
<evidence type="ECO:0000313" key="4">
    <source>
        <dbReference type="Proteomes" id="UP001596549"/>
    </source>
</evidence>
<feature type="transmembrane region" description="Helical" evidence="1">
    <location>
        <begin position="247"/>
        <end position="269"/>
    </location>
</feature>